<dbReference type="PROSITE" id="PS00061">
    <property type="entry name" value="ADH_SHORT"/>
    <property type="match status" value="1"/>
</dbReference>
<dbReference type="Proteomes" id="UP000191820">
    <property type="component" value="Chromosome"/>
</dbReference>
<gene>
    <name evidence="3" type="ORF">SJ2017_1169</name>
</gene>
<dbReference type="RefSeq" id="WP_080915185.1">
    <property type="nucleotide sequence ID" value="NZ_CP020472.1"/>
</dbReference>
<dbReference type="SUPFAM" id="SSF51735">
    <property type="entry name" value="NAD(P)-binding Rossmann-fold domains"/>
    <property type="match status" value="1"/>
</dbReference>
<dbReference type="EMBL" id="CP020472">
    <property type="protein sequence ID" value="ARD21496.1"/>
    <property type="molecule type" value="Genomic_DNA"/>
</dbReference>
<dbReference type="PRINTS" id="PR00081">
    <property type="entry name" value="GDHRDH"/>
</dbReference>
<dbReference type="InterPro" id="IPR020904">
    <property type="entry name" value="Sc_DH/Rdtase_CS"/>
</dbReference>
<evidence type="ECO:0000313" key="4">
    <source>
        <dbReference type="Proteomes" id="UP000191820"/>
    </source>
</evidence>
<evidence type="ECO:0000256" key="2">
    <source>
        <dbReference type="ARBA" id="ARBA00023002"/>
    </source>
</evidence>
<keyword evidence="2" id="KW-0560">Oxidoreductase</keyword>
<dbReference type="Pfam" id="PF00106">
    <property type="entry name" value="adh_short"/>
    <property type="match status" value="1"/>
</dbReference>
<dbReference type="InterPro" id="IPR036291">
    <property type="entry name" value="NAD(P)-bd_dom_sf"/>
</dbReference>
<dbReference type="InterPro" id="IPR002347">
    <property type="entry name" value="SDR_fam"/>
</dbReference>
<dbReference type="Gene3D" id="3.40.50.720">
    <property type="entry name" value="NAD(P)-binding Rossmann-like Domain"/>
    <property type="match status" value="1"/>
</dbReference>
<name>A0ABM6JH07_9GAMM</name>
<evidence type="ECO:0000313" key="3">
    <source>
        <dbReference type="EMBL" id="ARD21496.1"/>
    </source>
</evidence>
<proteinExistence type="inferred from homology"/>
<evidence type="ECO:0000256" key="1">
    <source>
        <dbReference type="ARBA" id="ARBA00006484"/>
    </source>
</evidence>
<accession>A0ABM6JH07</accession>
<protein>
    <submittedName>
        <fullName evidence="3">Short-chain dehydrogenase</fullName>
    </submittedName>
</protein>
<organism evidence="3 4">
    <name type="scientific">Shewanella japonica</name>
    <dbReference type="NCBI Taxonomy" id="93973"/>
    <lineage>
        <taxon>Bacteria</taxon>
        <taxon>Pseudomonadati</taxon>
        <taxon>Pseudomonadota</taxon>
        <taxon>Gammaproteobacteria</taxon>
        <taxon>Alteromonadales</taxon>
        <taxon>Shewanellaceae</taxon>
        <taxon>Shewanella</taxon>
    </lineage>
</organism>
<reference evidence="3 4" key="1">
    <citation type="submission" date="2017-03" db="EMBL/GenBank/DDBJ databases">
        <title>Genome sequencing of Shewanella japonica KCTC 22435.</title>
        <authorList>
            <person name="Kim K.M."/>
        </authorList>
    </citation>
    <scope>NUCLEOTIDE SEQUENCE [LARGE SCALE GENOMIC DNA]</scope>
    <source>
        <strain evidence="3 4">KCTC 22435</strain>
    </source>
</reference>
<comment type="similarity">
    <text evidence="1">Belongs to the short-chain dehydrogenases/reductases (SDR) family.</text>
</comment>
<dbReference type="PANTHER" id="PTHR44196:SF1">
    <property type="entry name" value="DEHYDROGENASE_REDUCTASE SDR FAMILY MEMBER 7B"/>
    <property type="match status" value="1"/>
</dbReference>
<sequence length="254" mass="27616">MKTNTAKQEAILITGASSGIGLALARHYIELGYHVFACGRNEQSLNTIGGAYPLVFDINDKYQIEQASMQLSTMLNNKGLTLTTVVLNAGSCEYIDNPLQFDGALFERVINTNLIAMGYCLQFFLPLIAAHGRIGLMSSSATYLPFPRAEAYGASKAAVNYLASSLRLDLTQHDIGVSVICPGFVSTPLTDKNDFSMPMKISAQQAAIDIFSGLKKGRDEIHFPKRFTYILKCLACLPSGLINNLLAPKAQKHS</sequence>
<keyword evidence="4" id="KW-1185">Reference proteome</keyword>
<dbReference type="PANTHER" id="PTHR44196">
    <property type="entry name" value="DEHYDROGENASE/REDUCTASE SDR FAMILY MEMBER 7B"/>
    <property type="match status" value="1"/>
</dbReference>